<protein>
    <submittedName>
        <fullName evidence="1">Uncharacterized protein</fullName>
    </submittedName>
</protein>
<gene>
    <name evidence="1" type="ordered locus">RHA1_ro08988</name>
</gene>
<name>Q0RXF4_RHOJR</name>
<dbReference type="KEGG" id="rha:RHA1_ro08988"/>
<dbReference type="AlphaFoldDB" id="Q0RXF4"/>
<proteinExistence type="predicted"/>
<organism evidence="1 2">
    <name type="scientific">Rhodococcus jostii (strain RHA1)</name>
    <dbReference type="NCBI Taxonomy" id="101510"/>
    <lineage>
        <taxon>Bacteria</taxon>
        <taxon>Bacillati</taxon>
        <taxon>Actinomycetota</taxon>
        <taxon>Actinomycetes</taxon>
        <taxon>Mycobacteriales</taxon>
        <taxon>Nocardiaceae</taxon>
        <taxon>Rhodococcus</taxon>
    </lineage>
</organism>
<evidence type="ECO:0000313" key="1">
    <source>
        <dbReference type="EMBL" id="ABH00032.1"/>
    </source>
</evidence>
<reference evidence="2" key="1">
    <citation type="journal article" date="2006" name="Proc. Natl. Acad. Sci. U.S.A.">
        <title>The complete genome of Rhodococcus sp. RHA1 provides insights into a catabolic powerhouse.</title>
        <authorList>
            <person name="McLeod M.P."/>
            <person name="Warren R.L."/>
            <person name="Hsiao W.W.L."/>
            <person name="Araki N."/>
            <person name="Myhre M."/>
            <person name="Fernandes C."/>
            <person name="Miyazawa D."/>
            <person name="Wong W."/>
            <person name="Lillquist A.L."/>
            <person name="Wang D."/>
            <person name="Dosanjh M."/>
            <person name="Hara H."/>
            <person name="Petrescu A."/>
            <person name="Morin R.D."/>
            <person name="Yang G."/>
            <person name="Stott J.M."/>
            <person name="Schein J.E."/>
            <person name="Shin H."/>
            <person name="Smailus D."/>
            <person name="Siddiqui A.S."/>
            <person name="Marra M.A."/>
            <person name="Jones S.J.M."/>
            <person name="Holt R."/>
            <person name="Brinkman F.S.L."/>
            <person name="Miyauchi K."/>
            <person name="Fukuda M."/>
            <person name="Davies J.E."/>
            <person name="Mohn W.W."/>
            <person name="Eltis L.D."/>
        </authorList>
    </citation>
    <scope>NUCLEOTIDE SEQUENCE [LARGE SCALE GENOMIC DNA]</scope>
    <source>
        <strain evidence="2">RHA1</strain>
    </source>
</reference>
<dbReference type="EMBL" id="CP000432">
    <property type="protein sequence ID" value="ABH00032.1"/>
    <property type="molecule type" value="Genomic_DNA"/>
</dbReference>
<keyword evidence="1" id="KW-0614">Plasmid</keyword>
<dbReference type="HOGENOM" id="CLU_1804695_0_0_11"/>
<geneLocation type="plasmid" evidence="1 2">
    <name>pRHL1</name>
</geneLocation>
<dbReference type="Proteomes" id="UP000008710">
    <property type="component" value="Plasmid pRHL1"/>
</dbReference>
<evidence type="ECO:0000313" key="2">
    <source>
        <dbReference type="Proteomes" id="UP000008710"/>
    </source>
</evidence>
<sequence length="143" mass="15552">MDGIWDTGDDARQPPTVIDITHTMAAGSVESASTDDMKTDFASPSRIRPLSTLLLPWIIHQLCTAWASPGTDIPIVTSGVIGTHERLPYMCTGRIPHSENDAPARSRGSTGRHDCAFARLLRSARVHEPSRLGSTGPRRRRPG</sequence>
<accession>Q0RXF4</accession>